<dbReference type="PANTHER" id="PTHR33930">
    <property type="entry name" value="ALKYL HYDROPEROXIDE REDUCTASE AHPD"/>
    <property type="match status" value="1"/>
</dbReference>
<reference evidence="8 9" key="1">
    <citation type="submission" date="2014-08" db="EMBL/GenBank/DDBJ databases">
        <title>Complete genome sequence of Corynebacterium aquilae S-613T(T) (=DSM 44791(T)), isolated from the choana of a healthy golden eagle.</title>
        <authorList>
            <person name="Ruckert C."/>
            <person name="Albersmeier A."/>
            <person name="Winkler A."/>
            <person name="Kalinowski J."/>
        </authorList>
    </citation>
    <scope>NUCLEOTIDE SEQUENCE [LARGE SCALE GENOMIC DNA]</scope>
    <source>
        <strain evidence="8 9">S-613</strain>
    </source>
</reference>
<dbReference type="GO" id="GO:0051920">
    <property type="term" value="F:peroxiredoxin activity"/>
    <property type="evidence" value="ECO:0007669"/>
    <property type="project" value="InterPro"/>
</dbReference>
<keyword evidence="5 6" id="KW-0676">Redox-active center</keyword>
<dbReference type="KEGG" id="caqu:CAQU_07335"/>
<dbReference type="InterPro" id="IPR003779">
    <property type="entry name" value="CMD-like"/>
</dbReference>
<feature type="active site" description="Cysteine sulfenic acid (-SOH) intermediate" evidence="6">
    <location>
        <position position="133"/>
    </location>
</feature>
<feature type="disulfide bond" evidence="6">
    <location>
        <begin position="130"/>
        <end position="133"/>
    </location>
</feature>
<dbReference type="NCBIfam" id="TIGR00777">
    <property type="entry name" value="ahpD"/>
    <property type="match status" value="1"/>
</dbReference>
<dbReference type="STRING" id="1431546.CAQU_07335"/>
<proteinExistence type="inferred from homology"/>
<keyword evidence="9" id="KW-1185">Reference proteome</keyword>
<keyword evidence="3 6" id="KW-0560">Oxidoreductase</keyword>
<dbReference type="EC" id="1.11.1.28" evidence="6"/>
<dbReference type="Pfam" id="PF02627">
    <property type="entry name" value="CMD"/>
    <property type="match status" value="1"/>
</dbReference>
<comment type="function">
    <text evidence="6">Antioxidant protein with alkyl hydroperoxidase activity. Required for the reduction of the AhpC active site cysteine residues and for the regeneration of the AhpC enzyme activity.</text>
</comment>
<comment type="subunit">
    <text evidence="6">Homotrimer.</text>
</comment>
<gene>
    <name evidence="6" type="primary">ahpD</name>
    <name evidence="8" type="ORF">CAQU_07335</name>
</gene>
<evidence type="ECO:0000256" key="4">
    <source>
        <dbReference type="ARBA" id="ARBA00023157"/>
    </source>
</evidence>
<evidence type="ECO:0000256" key="2">
    <source>
        <dbReference type="ARBA" id="ARBA00022862"/>
    </source>
</evidence>
<name>A0A1L7CGF1_9CORY</name>
<protein>
    <recommendedName>
        <fullName evidence="6">Alkyl hydroperoxide reductase AhpD</fullName>
        <ecNumber evidence="6">1.11.1.28</ecNumber>
    </recommendedName>
    <alternativeName>
        <fullName evidence="6">Alkylhydroperoxidase AhpD</fullName>
    </alternativeName>
</protein>
<comment type="similarity">
    <text evidence="6">Belongs to the AhpD family.</text>
</comment>
<keyword evidence="4 6" id="KW-1015">Disulfide bond</keyword>
<comment type="catalytic activity">
    <reaction evidence="6">
        <text>N(6)-[(R)-dihydrolipoyl]-L-lysyl-[lipoyl-carrier protein] + a hydroperoxide = N(6)-[(R)-lipoyl]-L-lysyl-[lipoyl-carrier protein] + an alcohol + H2O</text>
        <dbReference type="Rhea" id="RHEA:62636"/>
        <dbReference type="Rhea" id="RHEA-COMP:10502"/>
        <dbReference type="Rhea" id="RHEA-COMP:16355"/>
        <dbReference type="ChEBI" id="CHEBI:15377"/>
        <dbReference type="ChEBI" id="CHEBI:30879"/>
        <dbReference type="ChEBI" id="CHEBI:35924"/>
        <dbReference type="ChEBI" id="CHEBI:83099"/>
        <dbReference type="ChEBI" id="CHEBI:83100"/>
        <dbReference type="EC" id="1.11.1.28"/>
    </reaction>
</comment>
<evidence type="ECO:0000256" key="6">
    <source>
        <dbReference type="HAMAP-Rule" id="MF_01676"/>
    </source>
</evidence>
<dbReference type="EMBL" id="CP009245">
    <property type="protein sequence ID" value="APT84906.1"/>
    <property type="molecule type" value="Genomic_DNA"/>
</dbReference>
<feature type="active site" description="Proton donor" evidence="6">
    <location>
        <position position="130"/>
    </location>
</feature>
<feature type="domain" description="Carboxymuconolactone decarboxylase-like" evidence="7">
    <location>
        <begin position="97"/>
        <end position="170"/>
    </location>
</feature>
<dbReference type="AlphaFoldDB" id="A0A1L7CGF1"/>
<dbReference type="GO" id="GO:0015036">
    <property type="term" value="F:disulfide oxidoreductase activity"/>
    <property type="evidence" value="ECO:0007669"/>
    <property type="project" value="TreeGrafter"/>
</dbReference>
<dbReference type="PANTHER" id="PTHR33930:SF7">
    <property type="entry name" value="ALKYL HYDROPEROXIDE REDUCTASE AHPD"/>
    <property type="match status" value="1"/>
</dbReference>
<evidence type="ECO:0000313" key="8">
    <source>
        <dbReference type="EMBL" id="APT84906.1"/>
    </source>
</evidence>
<organism evidence="8 9">
    <name type="scientific">Corynebacterium aquilae DSM 44791</name>
    <dbReference type="NCBI Taxonomy" id="1431546"/>
    <lineage>
        <taxon>Bacteria</taxon>
        <taxon>Bacillati</taxon>
        <taxon>Actinomycetota</taxon>
        <taxon>Actinomycetes</taxon>
        <taxon>Mycobacteriales</taxon>
        <taxon>Corynebacteriaceae</taxon>
        <taxon>Corynebacterium</taxon>
    </lineage>
</organism>
<keyword evidence="2 6" id="KW-0049">Antioxidant</keyword>
<dbReference type="HAMAP" id="MF_01676">
    <property type="entry name" value="AhpD"/>
    <property type="match status" value="1"/>
</dbReference>
<evidence type="ECO:0000313" key="9">
    <source>
        <dbReference type="Proteomes" id="UP000185478"/>
    </source>
</evidence>
<accession>A0A1L7CGF1</accession>
<dbReference type="InterPro" id="IPR029032">
    <property type="entry name" value="AhpD-like"/>
</dbReference>
<dbReference type="NCBIfam" id="TIGR00778">
    <property type="entry name" value="ahpD_dom"/>
    <property type="match status" value="1"/>
</dbReference>
<dbReference type="InterPro" id="IPR004674">
    <property type="entry name" value="AhpD"/>
</dbReference>
<dbReference type="GO" id="GO:0006979">
    <property type="term" value="P:response to oxidative stress"/>
    <property type="evidence" value="ECO:0007669"/>
    <property type="project" value="InterPro"/>
</dbReference>
<sequence length="174" mass="18532">MSIDNLKGSLPEYAKDLKLNLGTLARGTELNEQQLWGTFLATAAATRNEAVFSEIADEAKGHLSDEAFEAALGAATIMAMNNVAYRAKEFLGGDYAQVKMGLRMNIIANSGVDRADFELWSLAVSTINGCEACTSAHDNTVRGEGLTKEQVFEAVKIAATMQGVAQAVAIEAAR</sequence>
<evidence type="ECO:0000256" key="5">
    <source>
        <dbReference type="ARBA" id="ARBA00023284"/>
    </source>
</evidence>
<feature type="disulfide bond" description="Interchain (with AhpC); in linked form" evidence="6">
    <location>
        <position position="133"/>
    </location>
</feature>
<dbReference type="Proteomes" id="UP000185478">
    <property type="component" value="Chromosome"/>
</dbReference>
<evidence type="ECO:0000259" key="7">
    <source>
        <dbReference type="Pfam" id="PF02627"/>
    </source>
</evidence>
<evidence type="ECO:0000256" key="3">
    <source>
        <dbReference type="ARBA" id="ARBA00023002"/>
    </source>
</evidence>
<dbReference type="GO" id="GO:0032843">
    <property type="term" value="F:hydroperoxide reductase activity"/>
    <property type="evidence" value="ECO:0007669"/>
    <property type="project" value="InterPro"/>
</dbReference>
<keyword evidence="1 6" id="KW-0575">Peroxidase</keyword>
<dbReference type="OrthoDB" id="9801997at2"/>
<dbReference type="InterPro" id="IPR004675">
    <property type="entry name" value="AhpD_core"/>
</dbReference>
<dbReference type="RefSeq" id="WP_075726466.1">
    <property type="nucleotide sequence ID" value="NZ_CP009245.1"/>
</dbReference>
<dbReference type="Gene3D" id="1.20.1290.10">
    <property type="entry name" value="AhpD-like"/>
    <property type="match status" value="1"/>
</dbReference>
<evidence type="ECO:0000256" key="1">
    <source>
        <dbReference type="ARBA" id="ARBA00022559"/>
    </source>
</evidence>
<dbReference type="GO" id="GO:0045454">
    <property type="term" value="P:cell redox homeostasis"/>
    <property type="evidence" value="ECO:0007669"/>
    <property type="project" value="TreeGrafter"/>
</dbReference>
<dbReference type="SUPFAM" id="SSF69118">
    <property type="entry name" value="AhpD-like"/>
    <property type="match status" value="1"/>
</dbReference>